<comment type="caution">
    <text evidence="1">The sequence shown here is derived from an EMBL/GenBank/DDBJ whole genome shotgun (WGS) entry which is preliminary data.</text>
</comment>
<name>A0ABU5SGU9_9BACT</name>
<sequence>MKNQENIDKFFVEKLQQYERQPRAAAWEKLQTRLEKQESKVIPLWWKFASAASVALLLASGVYWLNTSENTVDDKFVSVERSNPKVKTGKSFSEVIKSSEEKESLASLQDNEKITVEIAAGKRNEKVIVPKSKKTKFEKALTNSNEEVILSKNITLQPISKPSLETNTIVLVVENTQKPIVKPEKETIVLNLIETQSEAVAEATVLDESANRKQSKFNKIWQQLKRAKNGENVDWKEVGFKPQKLLARADAKIENALTNGEETEK</sequence>
<evidence type="ECO:0000313" key="2">
    <source>
        <dbReference type="Proteomes" id="UP001302222"/>
    </source>
</evidence>
<dbReference type="EMBL" id="JAYGIM010000005">
    <property type="protein sequence ID" value="MEA5426422.1"/>
    <property type="molecule type" value="Genomic_DNA"/>
</dbReference>
<dbReference type="RefSeq" id="WP_323257568.1">
    <property type="nucleotide sequence ID" value="NZ_JAYGIM010000005.1"/>
</dbReference>
<evidence type="ECO:0008006" key="3">
    <source>
        <dbReference type="Google" id="ProtNLM"/>
    </source>
</evidence>
<keyword evidence="2" id="KW-1185">Reference proteome</keyword>
<accession>A0ABU5SGU9</accession>
<protein>
    <recommendedName>
        <fullName evidence="3">Anti-sigma factor</fullName>
    </recommendedName>
</protein>
<reference evidence="1 2" key="1">
    <citation type="submission" date="2023-12" db="EMBL/GenBank/DDBJ databases">
        <title>Novel species of the genus Arcicella isolated from rivers.</title>
        <authorList>
            <person name="Lu H."/>
        </authorList>
    </citation>
    <scope>NUCLEOTIDE SEQUENCE [LARGE SCALE GENOMIC DNA]</scope>
    <source>
        <strain evidence="1 2">DC25W</strain>
    </source>
</reference>
<proteinExistence type="predicted"/>
<organism evidence="1 2">
    <name type="scientific">Arcicella lustrica</name>
    <dbReference type="NCBI Taxonomy" id="2984196"/>
    <lineage>
        <taxon>Bacteria</taxon>
        <taxon>Pseudomonadati</taxon>
        <taxon>Bacteroidota</taxon>
        <taxon>Cytophagia</taxon>
        <taxon>Cytophagales</taxon>
        <taxon>Flectobacillaceae</taxon>
        <taxon>Arcicella</taxon>
    </lineage>
</organism>
<dbReference type="Proteomes" id="UP001302222">
    <property type="component" value="Unassembled WGS sequence"/>
</dbReference>
<evidence type="ECO:0000313" key="1">
    <source>
        <dbReference type="EMBL" id="MEA5426422.1"/>
    </source>
</evidence>
<gene>
    <name evidence="1" type="ORF">VB798_07565</name>
</gene>